<dbReference type="KEGG" id="nba:CUN60_11370"/>
<reference evidence="2" key="1">
    <citation type="submission" date="2017-11" db="EMBL/GenBank/DDBJ databases">
        <authorList>
            <person name="Chan K.G."/>
            <person name="Lee L.S."/>
        </authorList>
    </citation>
    <scope>NUCLEOTIDE SEQUENCE [LARGE SCALE GENOMIC DNA]</scope>
    <source>
        <strain evidence="2">DSM 100970</strain>
    </source>
</reference>
<proteinExistence type="predicted"/>
<keyword evidence="2" id="KW-1185">Reference proteome</keyword>
<sequence>MLAQKTLSLAGIGLLALIIVGCNSGSSSSTYQYLQVTTSVNPPVYMAKIGESATMTFINTIVSNAAPSFSQYNIAVAVPNSAFTVLTESGNNGCMYITANQSCNIKISFTPTQASDYQAINSIQFTVGNLESTVNVATVPNL</sequence>
<name>A0A2I7N8U0_9NEIS</name>
<dbReference type="PROSITE" id="PS51257">
    <property type="entry name" value="PROKAR_LIPOPROTEIN"/>
    <property type="match status" value="1"/>
</dbReference>
<dbReference type="InterPro" id="IPR013783">
    <property type="entry name" value="Ig-like_fold"/>
</dbReference>
<accession>A0A2I7N8U0</accession>
<evidence type="ECO:0000313" key="1">
    <source>
        <dbReference type="EMBL" id="AUR52868.1"/>
    </source>
</evidence>
<protein>
    <submittedName>
        <fullName evidence="1">Uncharacterized protein</fullName>
    </submittedName>
</protein>
<dbReference type="AlphaFoldDB" id="A0A2I7N8U0"/>
<organism evidence="1 2">
    <name type="scientific">Aquella oligotrophica</name>
    <dbReference type="NCBI Taxonomy" id="2067065"/>
    <lineage>
        <taxon>Bacteria</taxon>
        <taxon>Pseudomonadati</taxon>
        <taxon>Pseudomonadota</taxon>
        <taxon>Betaproteobacteria</taxon>
        <taxon>Neisseriales</taxon>
        <taxon>Neisseriaceae</taxon>
        <taxon>Aquella</taxon>
    </lineage>
</organism>
<gene>
    <name evidence="1" type="ORF">CUN60_11370</name>
</gene>
<dbReference type="Gene3D" id="2.60.40.10">
    <property type="entry name" value="Immunoglobulins"/>
    <property type="match status" value="1"/>
</dbReference>
<dbReference type="EMBL" id="CP024847">
    <property type="protein sequence ID" value="AUR52868.1"/>
    <property type="molecule type" value="Genomic_DNA"/>
</dbReference>
<dbReference type="RefSeq" id="WP_102952155.1">
    <property type="nucleotide sequence ID" value="NZ_CP024847.1"/>
</dbReference>
<dbReference type="Proteomes" id="UP000236655">
    <property type="component" value="Chromosome"/>
</dbReference>
<evidence type="ECO:0000313" key="2">
    <source>
        <dbReference type="Proteomes" id="UP000236655"/>
    </source>
</evidence>